<gene>
    <name evidence="1" type="ORF">SAMN05421881_105418</name>
</gene>
<evidence type="ECO:0000313" key="1">
    <source>
        <dbReference type="EMBL" id="SDY69233.1"/>
    </source>
</evidence>
<dbReference type="EMBL" id="FNOY01000054">
    <property type="protein sequence ID" value="SDY69233.1"/>
    <property type="molecule type" value="Genomic_DNA"/>
</dbReference>
<name>A0A1H3LY35_9PROT</name>
<dbReference type="Proteomes" id="UP000198640">
    <property type="component" value="Unassembled WGS sequence"/>
</dbReference>
<accession>A0A1H3LY35</accession>
<protein>
    <submittedName>
        <fullName evidence="1">Uncharacterized protein</fullName>
    </submittedName>
</protein>
<dbReference type="AlphaFoldDB" id="A0A1H3LY35"/>
<evidence type="ECO:0000313" key="2">
    <source>
        <dbReference type="Proteomes" id="UP000198640"/>
    </source>
</evidence>
<reference evidence="1 2" key="1">
    <citation type="submission" date="2016-10" db="EMBL/GenBank/DDBJ databases">
        <authorList>
            <person name="de Groot N.N."/>
        </authorList>
    </citation>
    <scope>NUCLEOTIDE SEQUENCE [LARGE SCALE GENOMIC DNA]</scope>
    <source>
        <strain evidence="1 2">Nm1</strain>
    </source>
</reference>
<proteinExistence type="predicted"/>
<dbReference type="STRING" id="44576.SAMN05421881_105418"/>
<organism evidence="1 2">
    <name type="scientific">Nitrosomonas halophila</name>
    <dbReference type="NCBI Taxonomy" id="44576"/>
    <lineage>
        <taxon>Bacteria</taxon>
        <taxon>Pseudomonadati</taxon>
        <taxon>Pseudomonadota</taxon>
        <taxon>Betaproteobacteria</taxon>
        <taxon>Nitrosomonadales</taxon>
        <taxon>Nitrosomonadaceae</taxon>
        <taxon>Nitrosomonas</taxon>
    </lineage>
</organism>
<keyword evidence="2" id="KW-1185">Reference proteome</keyword>
<sequence>MQSYSCCLSSRHGFTHMEMLAESLAFIASAASKFGLIKRVRALLVKYRLGENHAD</sequence>